<feature type="domain" description="Aspartyl/asparaginy/proline hydroxylase" evidence="1">
    <location>
        <begin position="84"/>
        <end position="171"/>
    </location>
</feature>
<dbReference type="Proteomes" id="UP001620460">
    <property type="component" value="Unassembled WGS sequence"/>
</dbReference>
<organism evidence="2 3">
    <name type="scientific">Dyella ginsengisoli</name>
    <dbReference type="NCBI Taxonomy" id="363848"/>
    <lineage>
        <taxon>Bacteria</taxon>
        <taxon>Pseudomonadati</taxon>
        <taxon>Pseudomonadota</taxon>
        <taxon>Gammaproteobacteria</taxon>
        <taxon>Lysobacterales</taxon>
        <taxon>Rhodanobacteraceae</taxon>
        <taxon>Dyella</taxon>
    </lineage>
</organism>
<name>A0ABW8K0S0_9GAMM</name>
<dbReference type="SUPFAM" id="SSF51197">
    <property type="entry name" value="Clavaminate synthase-like"/>
    <property type="match status" value="1"/>
</dbReference>
<proteinExistence type="predicted"/>
<dbReference type="InterPro" id="IPR007803">
    <property type="entry name" value="Asp/Arg/Pro-Hydrxlase"/>
</dbReference>
<dbReference type="Pfam" id="PF05118">
    <property type="entry name" value="Asp_Arg_Hydrox"/>
    <property type="match status" value="1"/>
</dbReference>
<dbReference type="Gene3D" id="2.60.120.330">
    <property type="entry name" value="B-lactam Antibiotic, Isopenicillin N Synthase, Chain"/>
    <property type="match status" value="1"/>
</dbReference>
<dbReference type="InterPro" id="IPR027443">
    <property type="entry name" value="IPNS-like_sf"/>
</dbReference>
<sequence>MSLPLPRCTRLPLRFDVAALQAAVRALPADAWEPHFNRGYYVGDWSGVALRAPRGAHLALAPGEGDGCDTPLCDTFWRAQLAQLQTPLRSARLLRLGPGGCIREHCDHDLGHPDSDRRLHVPIVTDEGVDFLLDGARVPMRPGECWFLDLARPHRVENHGGTVRVHLVVDARPSPWLDAQLAAGASDTPPCAPSRGSAAFAAFRDRVHADPALERALMAHGDAAGFVAAVLAQAAALGLHFSAEEVDAAMAQGRRAWKAQRLA</sequence>
<protein>
    <submittedName>
        <fullName evidence="2">Aspartyl/asparaginyl beta-hydroxylase domain-containing protein</fullName>
    </submittedName>
</protein>
<keyword evidence="3" id="KW-1185">Reference proteome</keyword>
<dbReference type="EMBL" id="JADIKM010000006">
    <property type="protein sequence ID" value="MFK2905931.1"/>
    <property type="molecule type" value="Genomic_DNA"/>
</dbReference>
<gene>
    <name evidence="2" type="ORF">ISP17_18370</name>
</gene>
<reference evidence="2 3" key="1">
    <citation type="submission" date="2020-10" db="EMBL/GenBank/DDBJ databases">
        <title>Phylogeny of dyella-like bacteria.</title>
        <authorList>
            <person name="Fu J."/>
        </authorList>
    </citation>
    <scope>NUCLEOTIDE SEQUENCE [LARGE SCALE GENOMIC DNA]</scope>
    <source>
        <strain evidence="2 3">Gsoil3046</strain>
    </source>
</reference>
<dbReference type="RefSeq" id="WP_404635802.1">
    <property type="nucleotide sequence ID" value="NZ_JADIKM010000006.1"/>
</dbReference>
<evidence type="ECO:0000313" key="3">
    <source>
        <dbReference type="Proteomes" id="UP001620460"/>
    </source>
</evidence>
<accession>A0ABW8K0S0</accession>
<evidence type="ECO:0000259" key="1">
    <source>
        <dbReference type="Pfam" id="PF05118"/>
    </source>
</evidence>
<evidence type="ECO:0000313" key="2">
    <source>
        <dbReference type="EMBL" id="MFK2905931.1"/>
    </source>
</evidence>
<comment type="caution">
    <text evidence="2">The sequence shown here is derived from an EMBL/GenBank/DDBJ whole genome shotgun (WGS) entry which is preliminary data.</text>
</comment>